<accession>A0A8S5R5Q7</accession>
<sequence>MIQYLPTVGKTVYDIRKGVFLLQFYIATLPEGEPNTLFGDKLRGDT</sequence>
<evidence type="ECO:0000313" key="1">
    <source>
        <dbReference type="EMBL" id="DAE26451.1"/>
    </source>
</evidence>
<organism evidence="1">
    <name type="scientific">Siphoviridae sp. ctr4Z12</name>
    <dbReference type="NCBI Taxonomy" id="2827280"/>
    <lineage>
        <taxon>Viruses</taxon>
        <taxon>Duplodnaviria</taxon>
        <taxon>Heunggongvirae</taxon>
        <taxon>Uroviricota</taxon>
        <taxon>Caudoviricetes</taxon>
    </lineage>
</organism>
<reference evidence="1" key="1">
    <citation type="journal article" date="2021" name="Proc. Natl. Acad. Sci. U.S.A.">
        <title>A Catalog of Tens of Thousands of Viruses from Human Metagenomes Reveals Hidden Associations with Chronic Diseases.</title>
        <authorList>
            <person name="Tisza M.J."/>
            <person name="Buck C.B."/>
        </authorList>
    </citation>
    <scope>NUCLEOTIDE SEQUENCE</scope>
    <source>
        <strain evidence="1">Ctr4Z12</strain>
    </source>
</reference>
<name>A0A8S5R5Q7_9CAUD</name>
<proteinExistence type="predicted"/>
<protein>
    <submittedName>
        <fullName evidence="1">Uncharacterized protein</fullName>
    </submittedName>
</protein>
<dbReference type="EMBL" id="BK015818">
    <property type="protein sequence ID" value="DAE26451.1"/>
    <property type="molecule type" value="Genomic_DNA"/>
</dbReference>